<evidence type="ECO:0000313" key="3">
    <source>
        <dbReference type="Proteomes" id="UP000007174"/>
    </source>
</evidence>
<feature type="compositionally biased region" description="Basic and acidic residues" evidence="1">
    <location>
        <begin position="405"/>
        <end position="414"/>
    </location>
</feature>
<gene>
    <name evidence="2" type="ORF">CH063_00186</name>
</gene>
<feature type="compositionally biased region" description="Basic and acidic residues" evidence="1">
    <location>
        <begin position="188"/>
        <end position="198"/>
    </location>
</feature>
<feature type="compositionally biased region" description="Basic and acidic residues" evidence="1">
    <location>
        <begin position="233"/>
        <end position="247"/>
    </location>
</feature>
<dbReference type="AlphaFoldDB" id="H1V406"/>
<feature type="region of interest" description="Disordered" evidence="1">
    <location>
        <begin position="179"/>
        <end position="265"/>
    </location>
</feature>
<protein>
    <recommendedName>
        <fullName evidence="4">Reverse transcriptase Ty1/copia-type domain-containing protein</fullName>
    </recommendedName>
</protein>
<proteinExistence type="predicted"/>
<dbReference type="EMBL" id="CACQ02001346">
    <property type="protein sequence ID" value="CCF34958.1"/>
    <property type="molecule type" value="Genomic_DNA"/>
</dbReference>
<dbReference type="VEuPathDB" id="FungiDB:CH63R_14450"/>
<accession>H1V406</accession>
<dbReference type="Proteomes" id="UP000007174">
    <property type="component" value="Unassembled WGS sequence"/>
</dbReference>
<evidence type="ECO:0000256" key="1">
    <source>
        <dbReference type="SAM" id="MobiDB-lite"/>
    </source>
</evidence>
<organism evidence="2 3">
    <name type="scientific">Colletotrichum higginsianum (strain IMI 349063)</name>
    <name type="common">Crucifer anthracnose fungus</name>
    <dbReference type="NCBI Taxonomy" id="759273"/>
    <lineage>
        <taxon>Eukaryota</taxon>
        <taxon>Fungi</taxon>
        <taxon>Dikarya</taxon>
        <taxon>Ascomycota</taxon>
        <taxon>Pezizomycotina</taxon>
        <taxon>Sordariomycetes</taxon>
        <taxon>Hypocreomycetidae</taxon>
        <taxon>Glomerellales</taxon>
        <taxon>Glomerellaceae</taxon>
        <taxon>Colletotrichum</taxon>
        <taxon>Colletotrichum destructivum species complex</taxon>
    </lineage>
</organism>
<feature type="region of interest" description="Disordered" evidence="1">
    <location>
        <begin position="380"/>
        <end position="414"/>
    </location>
</feature>
<evidence type="ECO:0000313" key="2">
    <source>
        <dbReference type="EMBL" id="CCF34958.1"/>
    </source>
</evidence>
<dbReference type="STRING" id="759273.H1V406"/>
<reference evidence="3" key="1">
    <citation type="journal article" date="2012" name="Nat. Genet.">
        <title>Lifestyle transitions in plant pathogenic Colletotrichum fungi deciphered by genome and transcriptome analyses.</title>
        <authorList>
            <person name="O'Connell R.J."/>
            <person name="Thon M.R."/>
            <person name="Hacquard S."/>
            <person name="Amyotte S.G."/>
            <person name="Kleemann J."/>
            <person name="Torres M.F."/>
            <person name="Damm U."/>
            <person name="Buiate E.A."/>
            <person name="Epstein L."/>
            <person name="Alkan N."/>
            <person name="Altmueller J."/>
            <person name="Alvarado-Balderrama L."/>
            <person name="Bauser C.A."/>
            <person name="Becker C."/>
            <person name="Birren B.W."/>
            <person name="Chen Z."/>
            <person name="Choi J."/>
            <person name="Crouch J.A."/>
            <person name="Duvick J.P."/>
            <person name="Farman M.A."/>
            <person name="Gan P."/>
            <person name="Heiman D."/>
            <person name="Henrissat B."/>
            <person name="Howard R.J."/>
            <person name="Kabbage M."/>
            <person name="Koch C."/>
            <person name="Kracher B."/>
            <person name="Kubo Y."/>
            <person name="Law A.D."/>
            <person name="Lebrun M.-H."/>
            <person name="Lee Y.-H."/>
            <person name="Miyara I."/>
            <person name="Moore N."/>
            <person name="Neumann U."/>
            <person name="Nordstroem K."/>
            <person name="Panaccione D.G."/>
            <person name="Panstruga R."/>
            <person name="Place M."/>
            <person name="Proctor R.H."/>
            <person name="Prusky D."/>
            <person name="Rech G."/>
            <person name="Reinhardt R."/>
            <person name="Rollins J.A."/>
            <person name="Rounsley S."/>
            <person name="Schardl C.L."/>
            <person name="Schwartz D.C."/>
            <person name="Shenoy N."/>
            <person name="Shirasu K."/>
            <person name="Sikhakolli U.R."/>
            <person name="Stueber K."/>
            <person name="Sukno S.A."/>
            <person name="Sweigard J.A."/>
            <person name="Takano Y."/>
            <person name="Takahara H."/>
            <person name="Trail F."/>
            <person name="van der Does H.C."/>
            <person name="Voll L.M."/>
            <person name="Will I."/>
            <person name="Young S."/>
            <person name="Zeng Q."/>
            <person name="Zhang J."/>
            <person name="Zhou S."/>
            <person name="Dickman M.B."/>
            <person name="Schulze-Lefert P."/>
            <person name="Ver Loren van Themaat E."/>
            <person name="Ma L.-J."/>
            <person name="Vaillancourt L.J."/>
        </authorList>
    </citation>
    <scope>NUCLEOTIDE SEQUENCE [LARGE SCALE GENOMIC DNA]</scope>
    <source>
        <strain evidence="3">IMI 349063</strain>
    </source>
</reference>
<name>H1V406_COLHI</name>
<dbReference type="HOGENOM" id="CLU_308357_0_0_1"/>
<sequence>MSTIHSSDRLSVGENGTINIPSTYLKYVNPEGWDHPTVTPGKATESQVDTFIARSITERRIEGIFGPTLWGRFCLEFGEWDEETFDISSKCMIETLRNTLLQYGVFVEWGRGHGKAAANLMNTLTQDDYQYWSTEEFDRWHKKDPTFRSHCQMTNFANDITIPPKLGDEIREELEQLRRHNPTPAGGRPHELAPERGVRPNPARFTPREATREPTQPNSRNRVSGPDPIDGYQQRDQRDAPGREYRGHNGHWGDPTPTDRPSPKQLSDLTKLYSGNDMKYGGEKYDVLDMKLTIFRENCHNAGITNDPSHLAVAFPFMLKGKASELCLYNPAATLEGVCGQLRSAIRTAEYEAKATSQFVTYGPHGGGHHHSCHHNGPHEQHFTDRTYHGNGKDNWYGGKSKGQRRNDRPTPSDRKCYVYKQRVAYDKYKANEHTKGKTGDAAYHAFLTIYEGDDHSFTDENSEEDLTQYLQGITIEEENRTKTDDDESFHMNTAFFVETNFDGKALIDQLADQSFTYYLTKADPGIRQHIQKLQPSRPTGDPIDDPTDPKLSITPSSALSSNFLLDRYSSEVLQGILPDTGAAGHSTAGSLKSLPFDGFNLRRLIQRKSQSPHRFRFAIKDAEDYAFNHEIIVDVMYLEGNKPVRHCLQCRKCWIDVYQRPPDGIIADAGRKFTAAEFRHEVKAMSTDVKIIPVENHHNVIDALATRNGPDTSALKKLAIESQVRVWREKKGWTGPYRLIDVNGETCVIDVDGPRSFRSTVVKPFHQEDSSDKEKANEGIQVTAEDIRKIENSTVVVEIPQRRDGANETSTAFVSQKEAADRALAVKLRDEGIITTPGAPFEESNRKEVDNLIDRGVFDFILWDPVEHKDICIFKSRIINEVKDKTTSAPFEKSRLFIQGYADDGKWGILTQSPTIQRSSQRLILALAAAILTIEGFRLWICDITQAYTQSASRLS</sequence>
<evidence type="ECO:0008006" key="4">
    <source>
        <dbReference type="Google" id="ProtNLM"/>
    </source>
</evidence>
<feature type="compositionally biased region" description="Basic and acidic residues" evidence="1">
    <location>
        <begin position="380"/>
        <end position="392"/>
    </location>
</feature>
<feature type="compositionally biased region" description="Polar residues" evidence="1">
    <location>
        <begin position="213"/>
        <end position="222"/>
    </location>
</feature>
<dbReference type="eggNOG" id="KOG0017">
    <property type="taxonomic scope" value="Eukaryota"/>
</dbReference>